<dbReference type="EMBL" id="CM035415">
    <property type="protein sequence ID" value="KAH7427795.1"/>
    <property type="molecule type" value="Genomic_DNA"/>
</dbReference>
<dbReference type="GO" id="GO:0009959">
    <property type="term" value="P:negative gravitropism"/>
    <property type="evidence" value="ECO:0007669"/>
    <property type="project" value="InterPro"/>
</dbReference>
<organism evidence="2 3">
    <name type="scientific">Ceratopteris richardii</name>
    <name type="common">Triangle waterfern</name>
    <dbReference type="NCBI Taxonomy" id="49495"/>
    <lineage>
        <taxon>Eukaryota</taxon>
        <taxon>Viridiplantae</taxon>
        <taxon>Streptophyta</taxon>
        <taxon>Embryophyta</taxon>
        <taxon>Tracheophyta</taxon>
        <taxon>Polypodiopsida</taxon>
        <taxon>Polypodiidae</taxon>
        <taxon>Polypodiales</taxon>
        <taxon>Pteridineae</taxon>
        <taxon>Pteridaceae</taxon>
        <taxon>Parkerioideae</taxon>
        <taxon>Ceratopteris</taxon>
    </lineage>
</organism>
<protein>
    <recommendedName>
        <fullName evidence="1">GIL1/IRKI C-terminal domain-containing protein</fullName>
    </recommendedName>
</protein>
<reference evidence="2" key="1">
    <citation type="submission" date="2021-08" db="EMBL/GenBank/DDBJ databases">
        <title>WGS assembly of Ceratopteris richardii.</title>
        <authorList>
            <person name="Marchant D.B."/>
            <person name="Chen G."/>
            <person name="Jenkins J."/>
            <person name="Shu S."/>
            <person name="Leebens-Mack J."/>
            <person name="Grimwood J."/>
            <person name="Schmutz J."/>
            <person name="Soltis P."/>
            <person name="Soltis D."/>
            <person name="Chen Z.-H."/>
        </authorList>
    </citation>
    <scope>NUCLEOTIDE SEQUENCE</scope>
    <source>
        <strain evidence="2">Whitten #5841</strain>
        <tissue evidence="2">Leaf</tissue>
    </source>
</reference>
<name>A0A8T2U2J2_CERRI</name>
<accession>A0A8T2U2J2</accession>
<keyword evidence="3" id="KW-1185">Reference proteome</keyword>
<dbReference type="InterPro" id="IPR040225">
    <property type="entry name" value="GIL1-like"/>
</dbReference>
<evidence type="ECO:0000313" key="2">
    <source>
        <dbReference type="EMBL" id="KAH7427794.1"/>
    </source>
</evidence>
<proteinExistence type="predicted"/>
<dbReference type="InterPro" id="IPR056813">
    <property type="entry name" value="GIL1_IRKI_C"/>
</dbReference>
<dbReference type="OrthoDB" id="1915848at2759"/>
<sequence length="179" mass="20501">MFEDFESADFKVSNDNLFKTPNQLKKDRFTYYMKWSGDSRVGQLISEDEAFKRFLHTKWSKFVEGIKIRLDHEGLLSQVEESTDIKSAFNQVGKSIWLLQKLAFAYEPASAEIFHVPAGSTFHEDYMMEPLDMAAQNISDASPDRRVALTTTPGFTLRNSIIQAQVCCTDFFSVMNAEE</sequence>
<dbReference type="Pfam" id="PF24994">
    <property type="entry name" value="GIL1_IRKI_C"/>
    <property type="match status" value="1"/>
</dbReference>
<dbReference type="PANTHER" id="PTHR31161">
    <property type="entry name" value="PROTEIN GRAVITROPIC IN THE LIGHT 1"/>
    <property type="match status" value="1"/>
</dbReference>
<dbReference type="AlphaFoldDB" id="A0A8T2U2J2"/>
<dbReference type="Proteomes" id="UP000825935">
    <property type="component" value="Chromosome 10"/>
</dbReference>
<evidence type="ECO:0000313" key="3">
    <source>
        <dbReference type="Proteomes" id="UP000825935"/>
    </source>
</evidence>
<dbReference type="EMBL" id="CM035415">
    <property type="protein sequence ID" value="KAH7427794.1"/>
    <property type="molecule type" value="Genomic_DNA"/>
</dbReference>
<feature type="domain" description="GIL1/IRKI C-terminal" evidence="1">
    <location>
        <begin position="113"/>
        <end position="166"/>
    </location>
</feature>
<comment type="caution">
    <text evidence="2">The sequence shown here is derived from an EMBL/GenBank/DDBJ whole genome shotgun (WGS) entry which is preliminary data.</text>
</comment>
<gene>
    <name evidence="2" type="ORF">KP509_10G060400</name>
</gene>
<evidence type="ECO:0000259" key="1">
    <source>
        <dbReference type="Pfam" id="PF24994"/>
    </source>
</evidence>
<dbReference type="GO" id="GO:0009639">
    <property type="term" value="P:response to red or far red light"/>
    <property type="evidence" value="ECO:0007669"/>
    <property type="project" value="InterPro"/>
</dbReference>